<feature type="region of interest" description="Disordered" evidence="1">
    <location>
        <begin position="207"/>
        <end position="251"/>
    </location>
</feature>
<evidence type="ECO:0000313" key="2">
    <source>
        <dbReference type="EMBL" id="KAJ8880924.1"/>
    </source>
</evidence>
<name>A0ABQ9H9E5_9NEOP</name>
<feature type="compositionally biased region" description="Basic and acidic residues" evidence="1">
    <location>
        <begin position="612"/>
        <end position="624"/>
    </location>
</feature>
<comment type="caution">
    <text evidence="2">The sequence shown here is derived from an EMBL/GenBank/DDBJ whole genome shotgun (WGS) entry which is preliminary data.</text>
</comment>
<accession>A0ABQ9H9E5</accession>
<keyword evidence="3" id="KW-1185">Reference proteome</keyword>
<feature type="compositionally biased region" description="Basic and acidic residues" evidence="1">
    <location>
        <begin position="218"/>
        <end position="229"/>
    </location>
</feature>
<evidence type="ECO:0000256" key="1">
    <source>
        <dbReference type="SAM" id="MobiDB-lite"/>
    </source>
</evidence>
<feature type="region of interest" description="Disordered" evidence="1">
    <location>
        <begin position="1314"/>
        <end position="1340"/>
    </location>
</feature>
<feature type="region of interest" description="Disordered" evidence="1">
    <location>
        <begin position="1788"/>
        <end position="1822"/>
    </location>
</feature>
<feature type="region of interest" description="Disordered" evidence="1">
    <location>
        <begin position="595"/>
        <end position="628"/>
    </location>
</feature>
<dbReference type="EMBL" id="JARBHB010000006">
    <property type="protein sequence ID" value="KAJ8880924.1"/>
    <property type="molecule type" value="Genomic_DNA"/>
</dbReference>
<organism evidence="2 3">
    <name type="scientific">Dryococelus australis</name>
    <dbReference type="NCBI Taxonomy" id="614101"/>
    <lineage>
        <taxon>Eukaryota</taxon>
        <taxon>Metazoa</taxon>
        <taxon>Ecdysozoa</taxon>
        <taxon>Arthropoda</taxon>
        <taxon>Hexapoda</taxon>
        <taxon>Insecta</taxon>
        <taxon>Pterygota</taxon>
        <taxon>Neoptera</taxon>
        <taxon>Polyneoptera</taxon>
        <taxon>Phasmatodea</taxon>
        <taxon>Verophasmatodea</taxon>
        <taxon>Anareolatae</taxon>
        <taxon>Phasmatidae</taxon>
        <taxon>Eurycanthinae</taxon>
        <taxon>Dryococelus</taxon>
    </lineage>
</organism>
<gene>
    <name evidence="2" type="ORF">PR048_017397</name>
</gene>
<proteinExistence type="predicted"/>
<reference evidence="2 3" key="1">
    <citation type="submission" date="2023-02" db="EMBL/GenBank/DDBJ databases">
        <title>LHISI_Scaffold_Assembly.</title>
        <authorList>
            <person name="Stuart O.P."/>
            <person name="Cleave R."/>
            <person name="Magrath M.J.L."/>
            <person name="Mikheyev A.S."/>
        </authorList>
    </citation>
    <scope>NUCLEOTIDE SEQUENCE [LARGE SCALE GENOMIC DNA]</scope>
    <source>
        <strain evidence="2">Daus_M_001</strain>
        <tissue evidence="2">Leg muscle</tissue>
    </source>
</reference>
<feature type="region of interest" description="Disordered" evidence="1">
    <location>
        <begin position="1407"/>
        <end position="1431"/>
    </location>
</feature>
<protein>
    <submittedName>
        <fullName evidence="2">Uncharacterized protein</fullName>
    </submittedName>
</protein>
<feature type="compositionally biased region" description="Basic residues" evidence="1">
    <location>
        <begin position="1788"/>
        <end position="1800"/>
    </location>
</feature>
<dbReference type="Proteomes" id="UP001159363">
    <property type="component" value="Chromosome 5"/>
</dbReference>
<feature type="region of interest" description="Disordered" evidence="1">
    <location>
        <begin position="417"/>
        <end position="436"/>
    </location>
</feature>
<feature type="compositionally biased region" description="Polar residues" evidence="1">
    <location>
        <begin position="238"/>
        <end position="250"/>
    </location>
</feature>
<feature type="compositionally biased region" description="Basic and acidic residues" evidence="1">
    <location>
        <begin position="1417"/>
        <end position="1428"/>
    </location>
</feature>
<sequence length="2521" mass="278151">MLNGKQLDEGRLFEYGVCPASFTLLCTELACSLPAAQYCSSGCNPKCGGKGPPLALSALALLGLDTPKASSQTAPQGIAMGKHLEKISSRADDSDAIDYFRILAGSASARANKLVSTYLLFQDSIRPLALTVPLVVFTPAATSERIKCSASSGLKTDEAHNCRETRALAGHAPAHTMAVSLSVMTVGCPARGPGQLGPLCASMRVSGAGVNSTSDGPWDNRERSGDQAQRRGTAACTADSSHTRQQNGVSGRQHAGTLFANQRQVTHSPAGGPANRETVAASSSQKLRALIIPWRRDKREQIASQEQVRRVAPNTGSHYCGLLSHQRITSPLTATAEIALWGLAAVQSHNVVMVNNNSFIHVRPCLHSAVPVDVDVSETRRQLRTQLRTKVQFSDCFNLGHMLTLDTAAWDSAITSEDHVQQSKRPCPKTQYGAQQDQVKRKTSESAKCIMADGQAPLGRAVFHRASRSTEADLAARSATCSVDKRTAGTHYRRNYYAEEVPPPPLFFFNPPVYQELFSATNARTSTASSFLSSRLAVFLQVHYVYYRKRHKSSARDWHTLSASANNTRCDFCGYPHVGGRVCVLDRRHNERSPAKRVGSFSLRSKQVDLSPGREKREIPDKTRRSTASSDTILTFENPVTRPGIEPGSSRWEARVLTAQPPGPLSNDRCTTVVMDWIPRYLKRSRGRPPDRWDRDIRRVVCVNWKNIAQDRLAWNELETTYMMLDCRVNVDKRARRRHWRTIKAVHDKVSTFEINLRKTAVAERLARSPPTKANRVQSPTGPPDFRWSAGFLGDLQFPRPFIPGPLHTPIALIVSQDLAPIPHLRSKHRSPARNSANKESFAARSGQSYTRSVPEPRTDQLANGYINGTAAYRRPMAGVKQAYTTSWSLACSRKITRVLHVPTIQQVCLGGVACYLLSRANRDFPSKNVLLLTTTTKYQRDLLNTPRRRERHDGNTAHLARRSDEALGVRVSVARIAPSLLDLEREESSSHPECGTRGRWPEHSYNDNRKHSILKNRMWREPRYTLVARVCNYARATPVTGDIHMEHYASHSRGGRGRGRCQGGRAATCDCMICCADSSQTQYASLETPVENIFTPFLQQIFRPKPFRTINMWLSLMLCVVIGPVPFLVFLRHFGEQQQTSGHTIRSSSFGFLRGPASAPSAFFRAEPVLPIAPVRVVTAADLQLEIKRSLSGGSFLWCVRWGFHNVADKILPRRKLRSGQAHEKIAGAGAAVAERLACPPPTTANRVQSPAGPLPDFRSGNRAGRCRLSAGFLRDLPFPPVPFSPHFTIIGSQDLVNIRHISQLNSARKPWSKGDVKCQGRGGRTPARNNTPQCARHDGQLPMKYKIDRHKPDRFCLPTSNFGLEMISILCRVVRHETQNVTTLKNEIVLQAFLTMKRKTTGYNHLENSSAHYPQIEDRQAEKKTSPDVWSVPRQSRLVRPLVVAAHAPVHPLSPSRSAPSQDTQLNLILPCFAATPRRCTATRQLKRETFPCSSLAEHKEKHLSYALMPGCTNIFPDPRSNDLSSEPGFSLILVPFLCCTNEIARFCISDSSISVPNRRGHGAVVVTLLASHQGEMGSIFDGVAPGFSHAGNVPDNAAGRRVFSGSPVPPPLHHGAGPHSPRLTLIDSQNLNVKSRPNIFTHSPLADHTDTHESQIQNHYLDPAILHDTRFRKSLCKVSHNAGIRASVAPAMAFPGLYGQTPGHVLFFAAGSTPALVPGQSYSSFRARQHTRIQVTNGRRCNVSLYAQKQERSELVALCCGGVRIRTAAWRLGLTGWHADTVTRTTRRRTGARKRWARGPAAPKHSAWEPRPTRTRSCAGAPAARLVKLSLHEAEEYPESRTLAGLQKRTKIPVVKRLRTQDPTRLPVVCLVEQGRSRDDQRCHSNAVRDSDGSASLGKAFGLKGAWPKDYSPPTKANLVQIPDGSLRIFASGNRAGRVFSGISRFPRHFIPALPHRLTSPRCPNLFTHSPHITKAGKNKEGGLAGPRGHDHIRPAVAGTGPSSLARRILPAAHTPTQHPSSSSPPPPYVVAHGSSDTLRFQLQREDNLTTVYSCAALQCDNSCKAYVHFSPVYYEVRKYFSYFSPTLTTSVKTNVRRSCNVLDARRSRQGSDWLMLDATVATLYCETRIRNSAPSRLASARPGWRLTRPVSRIHGRGRVACVCGWHSTQQGFSGPIVFCFVFNVLLGQTLISGCGHKACIEEGKSSNASHHCHTHMARIAIKMKTRRVTAYDLCYGLQSVHVPPAVNSLHLYVLEDDHFEIPNYSVSVGDPYANVSQNESCPFTSTLPPATHEDADAIFQTPVLPVPASTIVDKLHSKDIYDQNNTRKPSQPHKASSFPEVCLKLTAVYRLVYEWNDSKFLRTELAISWFGTQLQTRLNLCACQCDMEPKFQFFFLHPAKTILDQRAAAKDGCHSRDRPSTCVCVCVRAQVHVWGNPKSRSGQHGQGPAAAQVGPAVCGREDPGLLGVKGARPTRSARLPPQWTADRGQLRHRGTGVSPPPGLFGRSALPWNTAIAP</sequence>
<feature type="region of interest" description="Disordered" evidence="1">
    <location>
        <begin position="826"/>
        <end position="861"/>
    </location>
</feature>
<evidence type="ECO:0000313" key="3">
    <source>
        <dbReference type="Proteomes" id="UP001159363"/>
    </source>
</evidence>